<keyword evidence="2" id="KW-0326">Glycosidase</keyword>
<name>A0A9D4LPC5_DREPO</name>
<keyword evidence="1" id="KW-0378">Hydrolase</keyword>
<dbReference type="EMBL" id="JAIWYP010000002">
    <property type="protein sequence ID" value="KAH3861297.1"/>
    <property type="molecule type" value="Genomic_DNA"/>
</dbReference>
<proteinExistence type="predicted"/>
<dbReference type="SUPFAM" id="SSF88713">
    <property type="entry name" value="Glycoside hydrolase/deacetylase"/>
    <property type="match status" value="1"/>
</dbReference>
<dbReference type="PANTHER" id="PTHR11607:SF3">
    <property type="entry name" value="LYSOSOMAL ALPHA-MANNOSIDASE"/>
    <property type="match status" value="1"/>
</dbReference>
<dbReference type="GO" id="GO:0004559">
    <property type="term" value="F:alpha-mannosidase activity"/>
    <property type="evidence" value="ECO:0007669"/>
    <property type="project" value="InterPro"/>
</dbReference>
<dbReference type="SUPFAM" id="SSF88688">
    <property type="entry name" value="Families 57/38 glycoside transferase middle domain"/>
    <property type="match status" value="1"/>
</dbReference>
<dbReference type="InterPro" id="IPR050843">
    <property type="entry name" value="Glycosyl_Hydrlase_38"/>
</dbReference>
<evidence type="ECO:0000256" key="2">
    <source>
        <dbReference type="ARBA" id="ARBA00023295"/>
    </source>
</evidence>
<keyword evidence="4" id="KW-1185">Reference proteome</keyword>
<comment type="caution">
    <text evidence="3">The sequence shown here is derived from an EMBL/GenBank/DDBJ whole genome shotgun (WGS) entry which is preliminary data.</text>
</comment>
<organism evidence="3 4">
    <name type="scientific">Dreissena polymorpha</name>
    <name type="common">Zebra mussel</name>
    <name type="synonym">Mytilus polymorpha</name>
    <dbReference type="NCBI Taxonomy" id="45954"/>
    <lineage>
        <taxon>Eukaryota</taxon>
        <taxon>Metazoa</taxon>
        <taxon>Spiralia</taxon>
        <taxon>Lophotrochozoa</taxon>
        <taxon>Mollusca</taxon>
        <taxon>Bivalvia</taxon>
        <taxon>Autobranchia</taxon>
        <taxon>Heteroconchia</taxon>
        <taxon>Euheterodonta</taxon>
        <taxon>Imparidentia</taxon>
        <taxon>Neoheterodontei</taxon>
        <taxon>Myida</taxon>
        <taxon>Dreissenoidea</taxon>
        <taxon>Dreissenidae</taxon>
        <taxon>Dreissena</taxon>
    </lineage>
</organism>
<dbReference type="Gene3D" id="1.20.1270.50">
    <property type="entry name" value="Glycoside hydrolase family 38, central domain"/>
    <property type="match status" value="1"/>
</dbReference>
<dbReference type="GO" id="GO:0006013">
    <property type="term" value="P:mannose metabolic process"/>
    <property type="evidence" value="ECO:0007669"/>
    <property type="project" value="InterPro"/>
</dbReference>
<reference evidence="3" key="2">
    <citation type="submission" date="2020-11" db="EMBL/GenBank/DDBJ databases">
        <authorList>
            <person name="McCartney M.A."/>
            <person name="Auch B."/>
            <person name="Kono T."/>
            <person name="Mallez S."/>
            <person name="Becker A."/>
            <person name="Gohl D.M."/>
            <person name="Silverstein K.A.T."/>
            <person name="Koren S."/>
            <person name="Bechman K.B."/>
            <person name="Herman A."/>
            <person name="Abrahante J.E."/>
            <person name="Garbe J."/>
        </authorList>
    </citation>
    <scope>NUCLEOTIDE SEQUENCE</scope>
    <source>
        <strain evidence="3">Duluth1</strain>
        <tissue evidence="3">Whole animal</tissue>
    </source>
</reference>
<dbReference type="FunFam" id="1.20.1270.50:FF:000002">
    <property type="entry name" value="Alpha-mannosidase"/>
    <property type="match status" value="1"/>
</dbReference>
<dbReference type="InterPro" id="IPR011330">
    <property type="entry name" value="Glyco_hydro/deAcase_b/a-brl"/>
</dbReference>
<dbReference type="InterPro" id="IPR037094">
    <property type="entry name" value="Glyco_hydro_38_cen_sf"/>
</dbReference>
<gene>
    <name evidence="3" type="ORF">DPMN_024223</name>
</gene>
<sequence length="83" mass="9746">MNLLYSNPACYLYQLNLANRTWTTKSDDFFPYAHRAHSFWTGYFTSRPNLKRLVRTAGALLQVFYFCSCCSTYLSMSEHIQRG</sequence>
<dbReference type="AlphaFoldDB" id="A0A9D4LPC5"/>
<dbReference type="InterPro" id="IPR028995">
    <property type="entry name" value="Glyco_hydro_57/38_cen_sf"/>
</dbReference>
<dbReference type="GO" id="GO:0005764">
    <property type="term" value="C:lysosome"/>
    <property type="evidence" value="ECO:0007669"/>
    <property type="project" value="TreeGrafter"/>
</dbReference>
<accession>A0A9D4LPC5</accession>
<dbReference type="Proteomes" id="UP000828390">
    <property type="component" value="Unassembled WGS sequence"/>
</dbReference>
<evidence type="ECO:0000313" key="3">
    <source>
        <dbReference type="EMBL" id="KAH3861297.1"/>
    </source>
</evidence>
<dbReference type="PANTHER" id="PTHR11607">
    <property type="entry name" value="ALPHA-MANNOSIDASE"/>
    <property type="match status" value="1"/>
</dbReference>
<evidence type="ECO:0000256" key="1">
    <source>
        <dbReference type="ARBA" id="ARBA00022801"/>
    </source>
</evidence>
<evidence type="ECO:0000313" key="4">
    <source>
        <dbReference type="Proteomes" id="UP000828390"/>
    </source>
</evidence>
<reference evidence="3" key="1">
    <citation type="journal article" date="2019" name="bioRxiv">
        <title>The Genome of the Zebra Mussel, Dreissena polymorpha: A Resource for Invasive Species Research.</title>
        <authorList>
            <person name="McCartney M.A."/>
            <person name="Auch B."/>
            <person name="Kono T."/>
            <person name="Mallez S."/>
            <person name="Zhang Y."/>
            <person name="Obille A."/>
            <person name="Becker A."/>
            <person name="Abrahante J.E."/>
            <person name="Garbe J."/>
            <person name="Badalamenti J.P."/>
            <person name="Herman A."/>
            <person name="Mangelson H."/>
            <person name="Liachko I."/>
            <person name="Sullivan S."/>
            <person name="Sone E.D."/>
            <person name="Koren S."/>
            <person name="Silverstein K.A.T."/>
            <person name="Beckman K.B."/>
            <person name="Gohl D.M."/>
        </authorList>
    </citation>
    <scope>NUCLEOTIDE SEQUENCE</scope>
    <source>
        <strain evidence="3">Duluth1</strain>
        <tissue evidence="3">Whole animal</tissue>
    </source>
</reference>
<protein>
    <submittedName>
        <fullName evidence="3">Uncharacterized protein</fullName>
    </submittedName>
</protein>